<dbReference type="GO" id="GO:0001708">
    <property type="term" value="P:cell fate specification"/>
    <property type="evidence" value="ECO:0007669"/>
    <property type="project" value="TreeGrafter"/>
</dbReference>
<dbReference type="GO" id="GO:0045295">
    <property type="term" value="F:gamma-catenin binding"/>
    <property type="evidence" value="ECO:0007669"/>
    <property type="project" value="TreeGrafter"/>
</dbReference>
<dbReference type="InterPro" id="IPR011989">
    <property type="entry name" value="ARM-like"/>
</dbReference>
<feature type="compositionally biased region" description="Polar residues" evidence="3">
    <location>
        <begin position="866"/>
        <end position="876"/>
    </location>
</feature>
<proteinExistence type="inferred from homology"/>
<organism evidence="4 5">
    <name type="scientific">Macrostomum lignano</name>
    <dbReference type="NCBI Taxonomy" id="282301"/>
    <lineage>
        <taxon>Eukaryota</taxon>
        <taxon>Metazoa</taxon>
        <taxon>Spiralia</taxon>
        <taxon>Lophotrochozoa</taxon>
        <taxon>Platyhelminthes</taxon>
        <taxon>Rhabditophora</taxon>
        <taxon>Macrostomorpha</taxon>
        <taxon>Macrostomida</taxon>
        <taxon>Macrostomidae</taxon>
        <taxon>Macrostomum</taxon>
    </lineage>
</organism>
<feature type="compositionally biased region" description="Pro residues" evidence="3">
    <location>
        <begin position="823"/>
        <end position="835"/>
    </location>
</feature>
<dbReference type="AlphaFoldDB" id="A0A267E724"/>
<dbReference type="GO" id="GO:0016055">
    <property type="term" value="P:Wnt signaling pathway"/>
    <property type="evidence" value="ECO:0007669"/>
    <property type="project" value="UniProtKB-KW"/>
</dbReference>
<feature type="compositionally biased region" description="Pro residues" evidence="3">
    <location>
        <begin position="581"/>
        <end position="593"/>
    </location>
</feature>
<dbReference type="STRING" id="282301.A0A267E724"/>
<dbReference type="SUPFAM" id="SSF48371">
    <property type="entry name" value="ARM repeat"/>
    <property type="match status" value="1"/>
</dbReference>
<name>A0A267E724_9PLAT</name>
<dbReference type="GO" id="GO:0016477">
    <property type="term" value="P:cell migration"/>
    <property type="evidence" value="ECO:0007669"/>
    <property type="project" value="TreeGrafter"/>
</dbReference>
<dbReference type="GO" id="GO:0008017">
    <property type="term" value="F:microtubule binding"/>
    <property type="evidence" value="ECO:0007669"/>
    <property type="project" value="TreeGrafter"/>
</dbReference>
<evidence type="ECO:0000313" key="5">
    <source>
        <dbReference type="Proteomes" id="UP000215902"/>
    </source>
</evidence>
<dbReference type="GO" id="GO:0007389">
    <property type="term" value="P:pattern specification process"/>
    <property type="evidence" value="ECO:0007669"/>
    <property type="project" value="TreeGrafter"/>
</dbReference>
<dbReference type="PANTHER" id="PTHR12607:SF12">
    <property type="entry name" value="APC-LIKE, ISOFORM A-RELATED"/>
    <property type="match status" value="1"/>
</dbReference>
<evidence type="ECO:0000256" key="3">
    <source>
        <dbReference type="SAM" id="MobiDB-lite"/>
    </source>
</evidence>
<dbReference type="InterPro" id="IPR016024">
    <property type="entry name" value="ARM-type_fold"/>
</dbReference>
<gene>
    <name evidence="4" type="ORF">BOX15_Mlig015347g1</name>
</gene>
<dbReference type="GO" id="GO:0007026">
    <property type="term" value="P:negative regulation of microtubule depolymerization"/>
    <property type="evidence" value="ECO:0007669"/>
    <property type="project" value="TreeGrafter"/>
</dbReference>
<feature type="compositionally biased region" description="Polar residues" evidence="3">
    <location>
        <begin position="712"/>
        <end position="727"/>
    </location>
</feature>
<comment type="similarity">
    <text evidence="1">Belongs to the adenomatous polyposis coli (APC) family.</text>
</comment>
<sequence>MDPTDLSAWLSDACSLRQAAASTSNVSAATAVCDDESGASVAGTAAAATEAAADAQQRHSAELLRASQDAETCARLRSDDAAFESAAELLYGDGDGGEQAEGEAAVDCPSPHWHLPRLSVRRRAAAALRNLARAPGADPRERRLLRQLDRVRLHCDCARAALCRCGALPRGQPADAAVALERCTEAAATLLQLSYSPAEQRLLARLGGVECLADLLLADCCQSGRSPTPSNRFLRRCAVCALTNLTYGDSASKRRLCRRAPALRCLADQLLSPPADAELCQAAAALLRNLSWQAEPACRRALCRVGAAAALAGAVVRAASANDEATLRSLLSALWNLTANSPADQRAVCDVPDALGCLCRCLAGADALAESAGGVVRNLGQAVAASEHLRAAVRPALPLLLRHLREASPTIVANACGLLRCLSAGHPDDARLLCRLGAEPLLRRLLRSRHRVIVDACAAALANLASFGGAGAFATSTRAGCSLDNVGRSLSNFAATGYASLPRLRRPTREPARLPQQQQRPADDGSVNPLWTTMSFPMPHVGTSGIGCSAGCGFGAMALSGHWDRHGRVERDLYPLLEETPPQPPQPSQPPPAEAVAEKSNPASAASSEHEVELSDVSSASLSSVLEIDAAGMLRDEFAAAAVNADTDLDDSCCEEDGDCCDSSSGATAVAATAAQPPPPTQPRPQASSSIPVRPGSISQLPRLARPAASAGGNSSRLGTVRSGYSTLQPLRRRRDLQQRQQQQQQSGGVPLEVNSLPRRPQRRCSDTAAAAAVDDHRMSPQQQQLGTATPPGQTRLPVPWSAPPRSAPAKAKPLGVVAPTIIRPPAPPSAPLPPQSQQSQQSLAQTLPHCRLSSLSKDSGYADSMLSSSASQTPIGSDEKSGAAVAPAPIRVAAPNLARRSSSGIPVAAEPHDRV</sequence>
<evidence type="ECO:0000256" key="2">
    <source>
        <dbReference type="ARBA" id="ARBA00022687"/>
    </source>
</evidence>
<dbReference type="GO" id="GO:0008013">
    <property type="term" value="F:beta-catenin binding"/>
    <property type="evidence" value="ECO:0007669"/>
    <property type="project" value="InterPro"/>
</dbReference>
<reference evidence="4 5" key="1">
    <citation type="submission" date="2017-06" db="EMBL/GenBank/DDBJ databases">
        <title>A platform for efficient transgenesis in Macrostomum lignano, a flatworm model organism for stem cell research.</title>
        <authorList>
            <person name="Berezikov E."/>
        </authorList>
    </citation>
    <scope>NUCLEOTIDE SEQUENCE [LARGE SCALE GENOMIC DNA]</scope>
    <source>
        <strain evidence="4">DV1</strain>
        <tissue evidence="4">Whole organism</tissue>
    </source>
</reference>
<dbReference type="PANTHER" id="PTHR12607">
    <property type="entry name" value="ADENOMATOUS POLYPOSIS COLI PROTEIN FAMILY"/>
    <property type="match status" value="1"/>
</dbReference>
<dbReference type="OrthoDB" id="5918429at2759"/>
<dbReference type="GO" id="GO:0090090">
    <property type="term" value="P:negative regulation of canonical Wnt signaling pathway"/>
    <property type="evidence" value="ECO:0007669"/>
    <property type="project" value="TreeGrafter"/>
</dbReference>
<feature type="region of interest" description="Disordered" evidence="3">
    <location>
        <begin position="501"/>
        <end position="531"/>
    </location>
</feature>
<dbReference type="InterPro" id="IPR000225">
    <property type="entry name" value="Armadillo"/>
</dbReference>
<dbReference type="Proteomes" id="UP000215902">
    <property type="component" value="Unassembled WGS sequence"/>
</dbReference>
<feature type="compositionally biased region" description="Polar residues" evidence="3">
    <location>
        <begin position="780"/>
        <end position="793"/>
    </location>
</feature>
<dbReference type="GO" id="GO:0007399">
    <property type="term" value="P:nervous system development"/>
    <property type="evidence" value="ECO:0007669"/>
    <property type="project" value="TreeGrafter"/>
</dbReference>
<feature type="compositionally biased region" description="Low complexity" evidence="3">
    <location>
        <begin position="836"/>
        <end position="849"/>
    </location>
</feature>
<feature type="region of interest" description="Disordered" evidence="3">
    <location>
        <begin position="671"/>
        <end position="916"/>
    </location>
</feature>
<dbReference type="SMART" id="SM00185">
    <property type="entry name" value="ARM"/>
    <property type="match status" value="7"/>
</dbReference>
<dbReference type="GO" id="GO:0005881">
    <property type="term" value="C:cytoplasmic microtubule"/>
    <property type="evidence" value="ECO:0007669"/>
    <property type="project" value="TreeGrafter"/>
</dbReference>
<dbReference type="GO" id="GO:0016342">
    <property type="term" value="C:catenin complex"/>
    <property type="evidence" value="ECO:0007669"/>
    <property type="project" value="TreeGrafter"/>
</dbReference>
<evidence type="ECO:0000313" key="4">
    <source>
        <dbReference type="EMBL" id="PAA57206.1"/>
    </source>
</evidence>
<feature type="compositionally biased region" description="Low complexity" evidence="3">
    <location>
        <begin position="884"/>
        <end position="896"/>
    </location>
</feature>
<protein>
    <submittedName>
        <fullName evidence="4">Uncharacterized protein</fullName>
    </submittedName>
</protein>
<dbReference type="GO" id="GO:0030877">
    <property type="term" value="C:beta-catenin destruction complex"/>
    <property type="evidence" value="ECO:0007669"/>
    <property type="project" value="TreeGrafter"/>
</dbReference>
<dbReference type="Gene3D" id="1.25.10.10">
    <property type="entry name" value="Leucine-rich Repeat Variant"/>
    <property type="match status" value="1"/>
</dbReference>
<keyword evidence="2" id="KW-0879">Wnt signaling pathway</keyword>
<keyword evidence="5" id="KW-1185">Reference proteome</keyword>
<dbReference type="InterPro" id="IPR026818">
    <property type="entry name" value="Apc_fam"/>
</dbReference>
<accession>A0A267E724</accession>
<comment type="caution">
    <text evidence="4">The sequence shown here is derived from an EMBL/GenBank/DDBJ whole genome shotgun (WGS) entry which is preliminary data.</text>
</comment>
<evidence type="ECO:0000256" key="1">
    <source>
        <dbReference type="ARBA" id="ARBA00009051"/>
    </source>
</evidence>
<dbReference type="EMBL" id="NIVC01002517">
    <property type="protein sequence ID" value="PAA57206.1"/>
    <property type="molecule type" value="Genomic_DNA"/>
</dbReference>
<feature type="region of interest" description="Disordered" evidence="3">
    <location>
        <begin position="577"/>
        <end position="619"/>
    </location>
</feature>